<dbReference type="SMART" id="SM00333">
    <property type="entry name" value="TUDOR"/>
    <property type="match status" value="1"/>
</dbReference>
<dbReference type="GO" id="GO:0016787">
    <property type="term" value="F:hydrolase activity"/>
    <property type="evidence" value="ECO:0007669"/>
    <property type="project" value="UniProtKB-KW"/>
</dbReference>
<dbReference type="InterPro" id="IPR016071">
    <property type="entry name" value="Staphylococal_nuclease_OB-fold"/>
</dbReference>
<keyword evidence="10" id="KW-0007">Acetylation</keyword>
<dbReference type="InterPro" id="IPR035437">
    <property type="entry name" value="SNase_OB-fold_sf"/>
</dbReference>
<dbReference type="FunFam" id="2.30.30.140:FF:000018">
    <property type="entry name" value="Serine/threonine-protein kinase 31"/>
    <property type="match status" value="1"/>
</dbReference>
<dbReference type="PANTHER" id="PTHR12302:SF2">
    <property type="entry name" value="STAPHYLOCOCCAL NUCLEASE DOMAIN-CONTAINING PROTEIN 1"/>
    <property type="match status" value="1"/>
</dbReference>
<dbReference type="GO" id="GO:0005829">
    <property type="term" value="C:cytosol"/>
    <property type="evidence" value="ECO:0007669"/>
    <property type="project" value="UniProtKB-ARBA"/>
</dbReference>
<reference evidence="13" key="1">
    <citation type="submission" date="2020-06" db="EMBL/GenBank/DDBJ databases">
        <authorList>
            <person name="Li T."/>
            <person name="Hu X."/>
            <person name="Zhang T."/>
            <person name="Song X."/>
            <person name="Zhang H."/>
            <person name="Dai N."/>
            <person name="Sheng W."/>
            <person name="Hou X."/>
            <person name="Wei L."/>
        </authorList>
    </citation>
    <scope>NUCLEOTIDE SEQUENCE</scope>
    <source>
        <strain evidence="13">G02</strain>
        <tissue evidence="13">Leaf</tissue>
    </source>
</reference>
<dbReference type="GO" id="GO:0005635">
    <property type="term" value="C:nuclear envelope"/>
    <property type="evidence" value="ECO:0007669"/>
    <property type="project" value="UniProtKB-ARBA"/>
</dbReference>
<keyword evidence="4" id="KW-0963">Cytoplasm</keyword>
<dbReference type="InterPro" id="IPR002999">
    <property type="entry name" value="Tudor"/>
</dbReference>
<dbReference type="Gene3D" id="2.30.30.140">
    <property type="match status" value="1"/>
</dbReference>
<comment type="caution">
    <text evidence="13">The sequence shown here is derived from an EMBL/GenBank/DDBJ whole genome shotgun (WGS) entry which is preliminary data.</text>
</comment>
<dbReference type="Pfam" id="PF00567">
    <property type="entry name" value="TUDOR"/>
    <property type="match status" value="1"/>
</dbReference>
<keyword evidence="6" id="KW-0540">Nuclease</keyword>
<dbReference type="GO" id="GO:0003729">
    <property type="term" value="F:mRNA binding"/>
    <property type="evidence" value="ECO:0007669"/>
    <property type="project" value="UniProtKB-ARBA"/>
</dbReference>
<evidence type="ECO:0000313" key="13">
    <source>
        <dbReference type="EMBL" id="KAL0429688.1"/>
    </source>
</evidence>
<dbReference type="GO" id="GO:0010372">
    <property type="term" value="P:positive regulation of gibberellin biosynthetic process"/>
    <property type="evidence" value="ECO:0007669"/>
    <property type="project" value="UniProtKB-ARBA"/>
</dbReference>
<dbReference type="GO" id="GO:0010494">
    <property type="term" value="C:cytoplasmic stress granule"/>
    <property type="evidence" value="ECO:0007669"/>
    <property type="project" value="UniProtKB-ARBA"/>
</dbReference>
<accession>A0AAW2VKD2</accession>
<dbReference type="PROSITE" id="PS50830">
    <property type="entry name" value="TNASE_3"/>
    <property type="match status" value="2"/>
</dbReference>
<comment type="subcellular location">
    <subcellularLocation>
        <location evidence="3">Cytoplasm</location>
        <location evidence="3">Perinuclear region</location>
    </subcellularLocation>
    <subcellularLocation>
        <location evidence="2">Cytoplasmic granule</location>
    </subcellularLocation>
    <subcellularLocation>
        <location evidence="1">Endoplasmic reticulum</location>
    </subcellularLocation>
</comment>
<dbReference type="GO" id="GO:0000932">
    <property type="term" value="C:P-body"/>
    <property type="evidence" value="ECO:0007669"/>
    <property type="project" value="UniProtKB-ARBA"/>
</dbReference>
<keyword evidence="8" id="KW-0378">Hydrolase</keyword>
<dbReference type="FunFam" id="2.40.50.90:FF:000011">
    <property type="entry name" value="Ribonuclease"/>
    <property type="match status" value="1"/>
</dbReference>
<keyword evidence="5" id="KW-0597">Phosphoprotein</keyword>
<evidence type="ECO:0000256" key="5">
    <source>
        <dbReference type="ARBA" id="ARBA00022553"/>
    </source>
</evidence>
<dbReference type="InterPro" id="IPR047395">
    <property type="entry name" value="Tudor_AtTudor1-like"/>
</dbReference>
<dbReference type="CDD" id="cd20443">
    <property type="entry name" value="Tudor_AtTudor1-like"/>
    <property type="match status" value="1"/>
</dbReference>
<feature type="domain" description="TNase-like" evidence="12">
    <location>
        <begin position="57"/>
        <end position="232"/>
    </location>
</feature>
<dbReference type="SMART" id="SM00318">
    <property type="entry name" value="SNc"/>
    <property type="match status" value="2"/>
</dbReference>
<dbReference type="GO" id="GO:0034605">
    <property type="term" value="P:cellular response to heat"/>
    <property type="evidence" value="ECO:0007669"/>
    <property type="project" value="UniProtKB-ARBA"/>
</dbReference>
<dbReference type="FunFam" id="2.40.50.90:FF:000015">
    <property type="entry name" value="Ribonuclease"/>
    <property type="match status" value="1"/>
</dbReference>
<keyword evidence="7" id="KW-0677">Repeat</keyword>
<reference evidence="13" key="2">
    <citation type="journal article" date="2024" name="Plant">
        <title>Genomic evolution and insights into agronomic trait innovations of Sesamum species.</title>
        <authorList>
            <person name="Miao H."/>
            <person name="Wang L."/>
            <person name="Qu L."/>
            <person name="Liu H."/>
            <person name="Sun Y."/>
            <person name="Le M."/>
            <person name="Wang Q."/>
            <person name="Wei S."/>
            <person name="Zheng Y."/>
            <person name="Lin W."/>
            <person name="Duan Y."/>
            <person name="Cao H."/>
            <person name="Xiong S."/>
            <person name="Wang X."/>
            <person name="Wei L."/>
            <person name="Li C."/>
            <person name="Ma Q."/>
            <person name="Ju M."/>
            <person name="Zhao R."/>
            <person name="Li G."/>
            <person name="Mu C."/>
            <person name="Tian Q."/>
            <person name="Mei H."/>
            <person name="Zhang T."/>
            <person name="Gao T."/>
            <person name="Zhang H."/>
        </authorList>
    </citation>
    <scope>NUCLEOTIDE SEQUENCE</scope>
    <source>
        <strain evidence="13">G02</strain>
    </source>
</reference>
<evidence type="ECO:0000256" key="8">
    <source>
        <dbReference type="ARBA" id="ARBA00022801"/>
    </source>
</evidence>
<protein>
    <submittedName>
        <fullName evidence="13">Ribonuclease TUDOR 1</fullName>
    </submittedName>
</protein>
<evidence type="ECO:0000256" key="1">
    <source>
        <dbReference type="ARBA" id="ARBA00004240"/>
    </source>
</evidence>
<evidence type="ECO:0000256" key="6">
    <source>
        <dbReference type="ARBA" id="ARBA00022722"/>
    </source>
</evidence>
<organism evidence="13">
    <name type="scientific">Sesamum radiatum</name>
    <name type="common">Black benniseed</name>
    <dbReference type="NCBI Taxonomy" id="300843"/>
    <lineage>
        <taxon>Eukaryota</taxon>
        <taxon>Viridiplantae</taxon>
        <taxon>Streptophyta</taxon>
        <taxon>Embryophyta</taxon>
        <taxon>Tracheophyta</taxon>
        <taxon>Spermatophyta</taxon>
        <taxon>Magnoliopsida</taxon>
        <taxon>eudicotyledons</taxon>
        <taxon>Gunneridae</taxon>
        <taxon>Pentapetalae</taxon>
        <taxon>asterids</taxon>
        <taxon>lamiids</taxon>
        <taxon>Lamiales</taxon>
        <taxon>Pedaliaceae</taxon>
        <taxon>Sesamum</taxon>
    </lineage>
</organism>
<evidence type="ECO:0000256" key="10">
    <source>
        <dbReference type="ARBA" id="ARBA00022990"/>
    </source>
</evidence>
<dbReference type="GO" id="GO:0004518">
    <property type="term" value="F:nuclease activity"/>
    <property type="evidence" value="ECO:0007669"/>
    <property type="project" value="UniProtKB-KW"/>
</dbReference>
<evidence type="ECO:0000256" key="3">
    <source>
        <dbReference type="ARBA" id="ARBA00004556"/>
    </source>
</evidence>
<dbReference type="GO" id="GO:0048471">
    <property type="term" value="C:perinuclear region of cytoplasm"/>
    <property type="evidence" value="ECO:0007669"/>
    <property type="project" value="UniProtKB-SubCell"/>
</dbReference>
<evidence type="ECO:0000256" key="9">
    <source>
        <dbReference type="ARBA" id="ARBA00022824"/>
    </source>
</evidence>
<dbReference type="EMBL" id="JACGWJ010000003">
    <property type="protein sequence ID" value="KAL0429688.1"/>
    <property type="molecule type" value="Genomic_DNA"/>
</dbReference>
<proteinExistence type="predicted"/>
<gene>
    <name evidence="13" type="ORF">Sradi_0594800</name>
</gene>
<dbReference type="SUPFAM" id="SSF50199">
    <property type="entry name" value="Staphylococcal nuclease"/>
    <property type="match status" value="3"/>
</dbReference>
<dbReference type="GO" id="GO:0006397">
    <property type="term" value="P:mRNA processing"/>
    <property type="evidence" value="ECO:0007669"/>
    <property type="project" value="UniProtKB-ARBA"/>
</dbReference>
<dbReference type="AlphaFoldDB" id="A0AAW2VKD2"/>
<dbReference type="SUPFAM" id="SSF63748">
    <property type="entry name" value="Tudor/PWWP/MBT"/>
    <property type="match status" value="1"/>
</dbReference>
<dbReference type="GO" id="GO:0006402">
    <property type="term" value="P:mRNA catabolic process"/>
    <property type="evidence" value="ECO:0007669"/>
    <property type="project" value="UniProtKB-ARBA"/>
</dbReference>
<dbReference type="GO" id="GO:0009651">
    <property type="term" value="P:response to salt stress"/>
    <property type="evidence" value="ECO:0007669"/>
    <property type="project" value="UniProtKB-ARBA"/>
</dbReference>
<dbReference type="Pfam" id="PF00565">
    <property type="entry name" value="SNase"/>
    <property type="match status" value="3"/>
</dbReference>
<evidence type="ECO:0000256" key="7">
    <source>
        <dbReference type="ARBA" id="ARBA00022737"/>
    </source>
</evidence>
<dbReference type="PANTHER" id="PTHR12302">
    <property type="entry name" value="EBNA2 BINDING PROTEIN P100"/>
    <property type="match status" value="1"/>
</dbReference>
<feature type="domain" description="TNase-like" evidence="12">
    <location>
        <begin position="262"/>
        <end position="389"/>
    </location>
</feature>
<dbReference type="Gene3D" id="2.40.50.90">
    <property type="match status" value="4"/>
</dbReference>
<evidence type="ECO:0000259" key="11">
    <source>
        <dbReference type="PROSITE" id="PS50304"/>
    </source>
</evidence>
<dbReference type="GO" id="GO:0005783">
    <property type="term" value="C:endoplasmic reticulum"/>
    <property type="evidence" value="ECO:0007669"/>
    <property type="project" value="UniProtKB-SubCell"/>
</dbReference>
<feature type="domain" description="Tudor" evidence="11">
    <location>
        <begin position="455"/>
        <end position="524"/>
    </location>
</feature>
<sequence>MPCRLGLAKYVEWSASLLEDDVRRRLKNAELHAKKTRLRIWTNYVPPATNSKAIHDQNFTGKVIEVVSGDCIIVADDSLPFGDPSAERRVNLSSIRGPKMGNPRRDQKPDPYARDAKEFLRTRLIGRQVNVSMEYSRKVNLLDGAPVASASTDTRVMDFGSVFLVNPPKDGDDAASGAGSQQVGTNIAELLVARGYATVVRHRDFEERSNYYDALLSAESRAIAGKKGMHSAKDPPVRHVTDLLAANAKKAKDFLPFLQRSRRMSAIVEYVLSGHRYKIDIPKATCSIAFSLSGVRCPGRDEPYSDEAISFMRRKIMQRDVEIEVETVDRTGTFLGTLWESKTNVAIPLLEAGLAKLQTSFGLDRIPDAHLLVQAEQSAKQKKLKIWENYVEGEEVSNGSTVERRQKEEFKVVVTEVLGGGKFYVQSVADQKVASIQKQLSSLNLQEGPVIGAFNPKKGDIVLAQFSADNSWNRAMVKWEYCEHPRGAVESANDKFEVFYIDYGNQEFVPYSHLRPLDSSVSSAPGLAQLCSLAFVKVPGLEDDYGQEAAIRLSEHLLSSPKEFRAVIEERDTSAGKVKGQGTGTVFLVTLIDTETDTSINATMLQDGLARLEKRRRWEPKDRQQALDELEKFQAEARQKRLGMWEYGDIASDDEDVAPPARKAAGKR</sequence>
<dbReference type="FunFam" id="2.40.50.90:FF:000010">
    <property type="entry name" value="Ribonuclease"/>
    <property type="match status" value="1"/>
</dbReference>
<evidence type="ECO:0000256" key="2">
    <source>
        <dbReference type="ARBA" id="ARBA00004463"/>
    </source>
</evidence>
<keyword evidence="9" id="KW-0256">Endoplasmic reticulum</keyword>
<evidence type="ECO:0000256" key="4">
    <source>
        <dbReference type="ARBA" id="ARBA00022490"/>
    </source>
</evidence>
<name>A0AAW2VKD2_SESRA</name>
<dbReference type="PROSITE" id="PS50304">
    <property type="entry name" value="TUDOR"/>
    <property type="match status" value="1"/>
</dbReference>
<evidence type="ECO:0000259" key="12">
    <source>
        <dbReference type="PROSITE" id="PS50830"/>
    </source>
</evidence>